<protein>
    <submittedName>
        <fullName evidence="3">IS110 family transposase</fullName>
    </submittedName>
</protein>
<dbReference type="Pfam" id="PF02371">
    <property type="entry name" value="Transposase_20"/>
    <property type="match status" value="1"/>
</dbReference>
<keyword evidence="4" id="KW-1185">Reference proteome</keyword>
<dbReference type="InterPro" id="IPR047650">
    <property type="entry name" value="Transpos_IS110"/>
</dbReference>
<dbReference type="OrthoDB" id="7410629at2"/>
<gene>
    <name evidence="3" type="ORF">CVM73_38770</name>
</gene>
<accession>A0A2M8QWQ1</accession>
<dbReference type="InterPro" id="IPR002525">
    <property type="entry name" value="Transp_IS110-like_N"/>
</dbReference>
<dbReference type="PANTHER" id="PTHR33055:SF3">
    <property type="entry name" value="PUTATIVE TRANSPOSASE FOR IS117-RELATED"/>
    <property type="match status" value="1"/>
</dbReference>
<dbReference type="EMBL" id="PGVG01000101">
    <property type="protein sequence ID" value="PJG49998.1"/>
    <property type="molecule type" value="Genomic_DNA"/>
</dbReference>
<dbReference type="GO" id="GO:0003677">
    <property type="term" value="F:DNA binding"/>
    <property type="evidence" value="ECO:0007669"/>
    <property type="project" value="InterPro"/>
</dbReference>
<evidence type="ECO:0000313" key="4">
    <source>
        <dbReference type="Proteomes" id="UP000231194"/>
    </source>
</evidence>
<dbReference type="AlphaFoldDB" id="A0A2M8QWQ1"/>
<comment type="caution">
    <text evidence="3">The sequence shown here is derived from an EMBL/GenBank/DDBJ whole genome shotgun (WGS) entry which is preliminary data.</text>
</comment>
<dbReference type="InterPro" id="IPR003346">
    <property type="entry name" value="Transposase_20"/>
</dbReference>
<dbReference type="GO" id="GO:0006313">
    <property type="term" value="P:DNA transposition"/>
    <property type="evidence" value="ECO:0007669"/>
    <property type="project" value="InterPro"/>
</dbReference>
<dbReference type="RefSeq" id="WP_100236928.1">
    <property type="nucleotide sequence ID" value="NZ_PGVG01000101.1"/>
</dbReference>
<proteinExistence type="predicted"/>
<dbReference type="NCBIfam" id="NF033542">
    <property type="entry name" value="transpos_IS110"/>
    <property type="match status" value="1"/>
</dbReference>
<sequence length="339" mass="37147">MIYVGLDVSLNSVAVCAVDETGKLIREGTTLADAPSIVQYLEPWAGQVERVGLEAGPTSEWLTANLIELGLPAVSLEARQVKAALSAMPVKTDRNDARGIAQVVRTGWFKPVHVKSIGSQRARTLAAARKHIIRSIAAAEQVIRGLLRPLGLKVGVVSRSLFATRVRELVGDDDLLEAIMNPLLAGREALMREYGRLHRLVLKAVRSDPACRLLMTMPGIGPVSALTFRSTVDDPRRFLHSQSVGAYLGLTPRRYQSGEVDRVGRITKVGDGETRTALFEAANVVLRPSTRWSPMKAWAVRVAHRQGSKRAKVALARKMAVVLHRMWVDGTEFRWTAVA</sequence>
<feature type="domain" description="Transposase IS110-like N-terminal" evidence="1">
    <location>
        <begin position="4"/>
        <end position="148"/>
    </location>
</feature>
<name>A0A2M8QWQ1_9BRAD</name>
<feature type="domain" description="Transposase IS116/IS110/IS902 C-terminal" evidence="2">
    <location>
        <begin position="211"/>
        <end position="289"/>
    </location>
</feature>
<reference evidence="3 4" key="1">
    <citation type="submission" date="2017-11" db="EMBL/GenBank/DDBJ databases">
        <title>Bradyrhizobium forestalis sp. nov., an efficient nitrogen-fixing bacterium isolated from nodules of forest legume species in the Amazon.</title>
        <authorList>
            <person name="Costa E.M."/>
            <person name="Guimaraes A."/>
            <person name="Carvalho T.S."/>
            <person name="Rodrigues T.L."/>
            <person name="Ribeiro P.R.A."/>
            <person name="Lebbe L."/>
            <person name="Willems A."/>
            <person name="Moreira F.M.S."/>
        </authorList>
    </citation>
    <scope>NUCLEOTIDE SEQUENCE [LARGE SCALE GENOMIC DNA]</scope>
    <source>
        <strain evidence="3 4">INPA54B</strain>
    </source>
</reference>
<dbReference type="GO" id="GO:0004803">
    <property type="term" value="F:transposase activity"/>
    <property type="evidence" value="ECO:0007669"/>
    <property type="project" value="InterPro"/>
</dbReference>
<organism evidence="3 4">
    <name type="scientific">Bradyrhizobium forestalis</name>
    <dbReference type="NCBI Taxonomy" id="1419263"/>
    <lineage>
        <taxon>Bacteria</taxon>
        <taxon>Pseudomonadati</taxon>
        <taxon>Pseudomonadota</taxon>
        <taxon>Alphaproteobacteria</taxon>
        <taxon>Hyphomicrobiales</taxon>
        <taxon>Nitrobacteraceae</taxon>
        <taxon>Bradyrhizobium</taxon>
    </lineage>
</organism>
<evidence type="ECO:0000313" key="3">
    <source>
        <dbReference type="EMBL" id="PJG49998.1"/>
    </source>
</evidence>
<dbReference type="PANTHER" id="PTHR33055">
    <property type="entry name" value="TRANSPOSASE FOR INSERTION SEQUENCE ELEMENT IS1111A"/>
    <property type="match status" value="1"/>
</dbReference>
<evidence type="ECO:0000259" key="1">
    <source>
        <dbReference type="Pfam" id="PF01548"/>
    </source>
</evidence>
<dbReference type="Proteomes" id="UP000231194">
    <property type="component" value="Unassembled WGS sequence"/>
</dbReference>
<dbReference type="Pfam" id="PF01548">
    <property type="entry name" value="DEDD_Tnp_IS110"/>
    <property type="match status" value="1"/>
</dbReference>
<evidence type="ECO:0000259" key="2">
    <source>
        <dbReference type="Pfam" id="PF02371"/>
    </source>
</evidence>